<feature type="transmembrane region" description="Helical" evidence="6">
    <location>
        <begin position="296"/>
        <end position="322"/>
    </location>
</feature>
<feature type="domain" description="Major facilitator superfamily (MFS) profile" evidence="7">
    <location>
        <begin position="1"/>
        <end position="381"/>
    </location>
</feature>
<dbReference type="RefSeq" id="WP_062445996.1">
    <property type="nucleotide sequence ID" value="NZ_BMCJ01000003.1"/>
</dbReference>
<keyword evidence="9" id="KW-1185">Reference proteome</keyword>
<dbReference type="Pfam" id="PF07690">
    <property type="entry name" value="MFS_1"/>
    <property type="match status" value="1"/>
</dbReference>
<dbReference type="Gene3D" id="1.20.1250.20">
    <property type="entry name" value="MFS general substrate transporter like domains"/>
    <property type="match status" value="1"/>
</dbReference>
<proteinExistence type="predicted"/>
<keyword evidence="3 6" id="KW-0812">Transmembrane</keyword>
<evidence type="ECO:0000256" key="1">
    <source>
        <dbReference type="ARBA" id="ARBA00004651"/>
    </source>
</evidence>
<feature type="transmembrane region" description="Helical" evidence="6">
    <location>
        <begin position="129"/>
        <end position="152"/>
    </location>
</feature>
<sequence length="381" mass="41409">MKKDKKVYLTLLSTACFMFSIAGSRPLIPLFANNIGATNTDIGLIVAMFSFLPLFLSLPIGNIIDKIGPKSPLLYSIGLGGVGLICPYLSSNLSGIYISQVLTGISQMIFVIAMQTFTGRFEKREKRDFHIFIFSIGVAVGSFFGPLFSGILSQQKGYAFTFFILGILSLFSIILVLLLQIKGYSDKNIKGKDIDKTVLELLTQRNLRYAFLVSALVLIAKDMFIAYFPLLANEKGISNVLIGIIISINAGAGVLIRFVLPIIAQKWHQRKVISFSILAVAILYMTYPLLEHVTLFLVISFILGICLGIGQPLSISATISNLPSDQVGKGLGLRLCINKFAQVIMPAFLGVVANVGGITGVFYVIGIIIFAGSVKTGKEKE</sequence>
<reference evidence="9" key="1">
    <citation type="journal article" date="2019" name="Int. J. Syst. Evol. Microbiol.">
        <title>The Global Catalogue of Microorganisms (GCM) 10K type strain sequencing project: providing services to taxonomists for standard genome sequencing and annotation.</title>
        <authorList>
            <consortium name="The Broad Institute Genomics Platform"/>
            <consortium name="The Broad Institute Genome Sequencing Center for Infectious Disease"/>
            <person name="Wu L."/>
            <person name="Ma J."/>
        </authorList>
    </citation>
    <scope>NUCLEOTIDE SEQUENCE [LARGE SCALE GENOMIC DNA]</scope>
    <source>
        <strain evidence="9">CCM 7282</strain>
    </source>
</reference>
<dbReference type="InterPro" id="IPR011701">
    <property type="entry name" value="MFS"/>
</dbReference>
<feature type="transmembrane region" description="Helical" evidence="6">
    <location>
        <begin position="96"/>
        <end position="117"/>
    </location>
</feature>
<keyword evidence="4 6" id="KW-1133">Transmembrane helix</keyword>
<evidence type="ECO:0000256" key="2">
    <source>
        <dbReference type="ARBA" id="ARBA00022448"/>
    </source>
</evidence>
<name>A0ABQ1P0V3_9BACI</name>
<dbReference type="PANTHER" id="PTHR23526">
    <property type="entry name" value="INTEGRAL MEMBRANE TRANSPORT PROTEIN-RELATED"/>
    <property type="match status" value="1"/>
</dbReference>
<dbReference type="InterPro" id="IPR036259">
    <property type="entry name" value="MFS_trans_sf"/>
</dbReference>
<evidence type="ECO:0000256" key="5">
    <source>
        <dbReference type="ARBA" id="ARBA00023136"/>
    </source>
</evidence>
<protein>
    <submittedName>
        <fullName evidence="8">MFS transporter</fullName>
    </submittedName>
</protein>
<evidence type="ECO:0000256" key="3">
    <source>
        <dbReference type="ARBA" id="ARBA00022692"/>
    </source>
</evidence>
<dbReference type="CDD" id="cd17325">
    <property type="entry name" value="MFS_MdtG_SLC18_like"/>
    <property type="match status" value="1"/>
</dbReference>
<evidence type="ECO:0000256" key="4">
    <source>
        <dbReference type="ARBA" id="ARBA00022989"/>
    </source>
</evidence>
<dbReference type="EMBL" id="BMCJ01000003">
    <property type="protein sequence ID" value="GGC88988.1"/>
    <property type="molecule type" value="Genomic_DNA"/>
</dbReference>
<dbReference type="Proteomes" id="UP000619534">
    <property type="component" value="Unassembled WGS sequence"/>
</dbReference>
<gene>
    <name evidence="8" type="ORF">GCM10007216_19710</name>
</gene>
<accession>A0ABQ1P0V3</accession>
<evidence type="ECO:0000313" key="9">
    <source>
        <dbReference type="Proteomes" id="UP000619534"/>
    </source>
</evidence>
<feature type="transmembrane region" description="Helical" evidence="6">
    <location>
        <begin position="158"/>
        <end position="179"/>
    </location>
</feature>
<dbReference type="PANTHER" id="PTHR23526:SF4">
    <property type="entry name" value="INTEGRAL MEMBRANE TRANSPORT PROTEIN"/>
    <property type="match status" value="1"/>
</dbReference>
<comment type="caution">
    <text evidence="8">The sequence shown here is derived from an EMBL/GenBank/DDBJ whole genome shotgun (WGS) entry which is preliminary data.</text>
</comment>
<feature type="transmembrane region" description="Helical" evidence="6">
    <location>
        <begin position="240"/>
        <end position="260"/>
    </location>
</feature>
<feature type="transmembrane region" description="Helical" evidence="6">
    <location>
        <begin position="272"/>
        <end position="290"/>
    </location>
</feature>
<evidence type="ECO:0000313" key="8">
    <source>
        <dbReference type="EMBL" id="GGC88988.1"/>
    </source>
</evidence>
<feature type="transmembrane region" description="Helical" evidence="6">
    <location>
        <begin position="209"/>
        <end position="228"/>
    </location>
</feature>
<organism evidence="8 9">
    <name type="scientific">Thalassobacillus devorans</name>
    <dbReference type="NCBI Taxonomy" id="279813"/>
    <lineage>
        <taxon>Bacteria</taxon>
        <taxon>Bacillati</taxon>
        <taxon>Bacillota</taxon>
        <taxon>Bacilli</taxon>
        <taxon>Bacillales</taxon>
        <taxon>Bacillaceae</taxon>
        <taxon>Thalassobacillus</taxon>
    </lineage>
</organism>
<keyword evidence="5 6" id="KW-0472">Membrane</keyword>
<dbReference type="InterPro" id="IPR052528">
    <property type="entry name" value="Sugar_transport-like"/>
</dbReference>
<keyword evidence="2" id="KW-0813">Transport</keyword>
<dbReference type="PROSITE" id="PS50850">
    <property type="entry name" value="MFS"/>
    <property type="match status" value="1"/>
</dbReference>
<evidence type="ECO:0000256" key="6">
    <source>
        <dbReference type="SAM" id="Phobius"/>
    </source>
</evidence>
<comment type="subcellular location">
    <subcellularLocation>
        <location evidence="1">Cell membrane</location>
        <topology evidence="1">Multi-pass membrane protein</topology>
    </subcellularLocation>
</comment>
<feature type="transmembrane region" description="Helical" evidence="6">
    <location>
        <begin position="42"/>
        <end position="61"/>
    </location>
</feature>
<dbReference type="SUPFAM" id="SSF103473">
    <property type="entry name" value="MFS general substrate transporter"/>
    <property type="match status" value="1"/>
</dbReference>
<dbReference type="InterPro" id="IPR020846">
    <property type="entry name" value="MFS_dom"/>
</dbReference>
<feature type="transmembrane region" description="Helical" evidence="6">
    <location>
        <begin position="343"/>
        <end position="371"/>
    </location>
</feature>
<evidence type="ECO:0000259" key="7">
    <source>
        <dbReference type="PROSITE" id="PS50850"/>
    </source>
</evidence>
<feature type="transmembrane region" description="Helical" evidence="6">
    <location>
        <begin position="73"/>
        <end position="90"/>
    </location>
</feature>